<dbReference type="SMART" id="SM00248">
    <property type="entry name" value="ANK"/>
    <property type="match status" value="5"/>
</dbReference>
<dbReference type="PROSITE" id="PS50088">
    <property type="entry name" value="ANK_REPEAT"/>
    <property type="match status" value="4"/>
</dbReference>
<dbReference type="SUPFAM" id="SSF48403">
    <property type="entry name" value="Ankyrin repeat"/>
    <property type="match status" value="1"/>
</dbReference>
<dbReference type="SMART" id="SM00297">
    <property type="entry name" value="BROMO"/>
    <property type="match status" value="1"/>
</dbReference>
<keyword evidence="3 5" id="KW-0103">Bromodomain</keyword>
<dbReference type="PROSITE" id="PS00633">
    <property type="entry name" value="BROMODOMAIN_1"/>
    <property type="match status" value="1"/>
</dbReference>
<protein>
    <recommendedName>
        <fullName evidence="7">Bromo domain-containing protein</fullName>
    </recommendedName>
</protein>
<dbReference type="PROSITE" id="PS50014">
    <property type="entry name" value="BROMODOMAIN_2"/>
    <property type="match status" value="1"/>
</dbReference>
<feature type="compositionally biased region" description="Low complexity" evidence="6">
    <location>
        <begin position="160"/>
        <end position="176"/>
    </location>
</feature>
<feature type="compositionally biased region" description="Low complexity" evidence="6">
    <location>
        <begin position="189"/>
        <end position="200"/>
    </location>
</feature>
<feature type="repeat" description="ANK" evidence="4">
    <location>
        <begin position="386"/>
        <end position="418"/>
    </location>
</feature>
<feature type="repeat" description="ANK" evidence="4">
    <location>
        <begin position="287"/>
        <end position="319"/>
    </location>
</feature>
<feature type="compositionally biased region" description="Polar residues" evidence="6">
    <location>
        <begin position="1"/>
        <end position="15"/>
    </location>
</feature>
<dbReference type="SUPFAM" id="SSF47370">
    <property type="entry name" value="Bromodomain"/>
    <property type="match status" value="1"/>
</dbReference>
<feature type="compositionally biased region" description="Low complexity" evidence="6">
    <location>
        <begin position="74"/>
        <end position="87"/>
    </location>
</feature>
<keyword evidence="9" id="KW-1185">Reference proteome</keyword>
<sequence>MSNNQYNHDPTSNFGGNIAPMGSQPGSSQEKRTTEGMPPVSAPSSSSVARNEGDSQYNRGTQNTSNNYGTGYINQNQPNNQPSYNQPGIQPQQSSFNQENYGMGFTNSAPQHPPISSGMMGAPNLSSNQPPIGQRNYQSYPQPGYSGTQTSSQEMAQNVGGMNNSGGMSHGQSQNHISTVNQPSIQSMPPVSVPQTTTPSLNTIQGEKTYEPGTLPPTSTPSRPNYVELLGISEESQQEFDKKAALCKQYNQTDVFAAIQVKNEEDGLKIIDYLLKNGVDLTAKDALKQTALFYASRDGKFKILNLLIDQGCKANERDQYGQTPIYYASRDNKIDICKRLIECGADVNNEDMHNQTCMFYAAKQGNIDMCAKLLESGANINHTDNKRQTPLHWAQKSRKTEMVDWLISNGASPITRKTEKKKTTKIKRSNNARKSQKYVLTRFVNGQWLPLAYEDFKKLEEECPEVAKILKDPTQLENLPIPEIPENTPVYDHWEKPAQRIIQHLWKQEGAWVFQHPVDAKAWKIEDYYQIITDPMDFSTIKQKLKENKYLNVDQFKLDVHKVFDNCIKYNGEANQYSLIANKMRKEFETQLQLFHVTLNMGK</sequence>
<feature type="domain" description="Bromo" evidence="7">
    <location>
        <begin position="506"/>
        <end position="578"/>
    </location>
</feature>
<feature type="region of interest" description="Disordered" evidence="6">
    <location>
        <begin position="1"/>
        <end position="222"/>
    </location>
</feature>
<evidence type="ECO:0000256" key="6">
    <source>
        <dbReference type="SAM" id="MobiDB-lite"/>
    </source>
</evidence>
<feature type="compositionally biased region" description="Polar residues" evidence="6">
    <location>
        <begin position="54"/>
        <end position="73"/>
    </location>
</feature>
<proteinExistence type="predicted"/>
<dbReference type="PROSITE" id="PS50297">
    <property type="entry name" value="ANK_REP_REGION"/>
    <property type="match status" value="3"/>
</dbReference>
<dbReference type="Gene3D" id="1.25.40.20">
    <property type="entry name" value="Ankyrin repeat-containing domain"/>
    <property type="match status" value="1"/>
</dbReference>
<evidence type="ECO:0000313" key="9">
    <source>
        <dbReference type="Proteomes" id="UP001295684"/>
    </source>
</evidence>
<dbReference type="AlphaFoldDB" id="A0AAD1X931"/>
<dbReference type="Pfam" id="PF00439">
    <property type="entry name" value="Bromodomain"/>
    <property type="match status" value="1"/>
</dbReference>
<dbReference type="PRINTS" id="PR00503">
    <property type="entry name" value="BROMODOMAIN"/>
</dbReference>
<feature type="repeat" description="ANK" evidence="4">
    <location>
        <begin position="320"/>
        <end position="352"/>
    </location>
</feature>
<dbReference type="Gene3D" id="1.20.920.10">
    <property type="entry name" value="Bromodomain-like"/>
    <property type="match status" value="1"/>
</dbReference>
<dbReference type="InterPro" id="IPR036770">
    <property type="entry name" value="Ankyrin_rpt-contain_sf"/>
</dbReference>
<evidence type="ECO:0000256" key="2">
    <source>
        <dbReference type="ARBA" id="ARBA00023043"/>
    </source>
</evidence>
<dbReference type="Proteomes" id="UP001295684">
    <property type="component" value="Unassembled WGS sequence"/>
</dbReference>
<evidence type="ECO:0000259" key="7">
    <source>
        <dbReference type="PROSITE" id="PS50014"/>
    </source>
</evidence>
<dbReference type="InterPro" id="IPR036427">
    <property type="entry name" value="Bromodomain-like_sf"/>
</dbReference>
<dbReference type="Pfam" id="PF12796">
    <property type="entry name" value="Ank_2"/>
    <property type="match status" value="2"/>
</dbReference>
<keyword evidence="2 4" id="KW-0040">ANK repeat</keyword>
<evidence type="ECO:0000256" key="4">
    <source>
        <dbReference type="PROSITE-ProRule" id="PRU00023"/>
    </source>
</evidence>
<keyword evidence="1" id="KW-0677">Repeat</keyword>
<name>A0AAD1X931_EUPCR</name>
<dbReference type="InterPro" id="IPR018359">
    <property type="entry name" value="Bromodomain_CS"/>
</dbReference>
<feature type="compositionally biased region" description="Polar residues" evidence="6">
    <location>
        <begin position="88"/>
        <end position="110"/>
    </location>
</feature>
<evidence type="ECO:0000256" key="1">
    <source>
        <dbReference type="ARBA" id="ARBA00022737"/>
    </source>
</evidence>
<evidence type="ECO:0000313" key="8">
    <source>
        <dbReference type="EMBL" id="CAI2361965.1"/>
    </source>
</evidence>
<dbReference type="EMBL" id="CAMPGE010003144">
    <property type="protein sequence ID" value="CAI2361965.1"/>
    <property type="molecule type" value="Genomic_DNA"/>
</dbReference>
<dbReference type="PANTHER" id="PTHR24171:SF9">
    <property type="entry name" value="ANKYRIN REPEAT DOMAIN-CONTAINING PROTEIN 39"/>
    <property type="match status" value="1"/>
</dbReference>
<feature type="repeat" description="ANK" evidence="4">
    <location>
        <begin position="353"/>
        <end position="385"/>
    </location>
</feature>
<organism evidence="8 9">
    <name type="scientific">Euplotes crassus</name>
    <dbReference type="NCBI Taxonomy" id="5936"/>
    <lineage>
        <taxon>Eukaryota</taxon>
        <taxon>Sar</taxon>
        <taxon>Alveolata</taxon>
        <taxon>Ciliophora</taxon>
        <taxon>Intramacronucleata</taxon>
        <taxon>Spirotrichea</taxon>
        <taxon>Hypotrichia</taxon>
        <taxon>Euplotida</taxon>
        <taxon>Euplotidae</taxon>
        <taxon>Moneuplotes</taxon>
    </lineage>
</organism>
<dbReference type="PANTHER" id="PTHR24171">
    <property type="entry name" value="ANKYRIN REPEAT DOMAIN-CONTAINING PROTEIN 39-RELATED"/>
    <property type="match status" value="1"/>
</dbReference>
<comment type="caution">
    <text evidence="8">The sequence shown here is derived from an EMBL/GenBank/DDBJ whole genome shotgun (WGS) entry which is preliminary data.</text>
</comment>
<reference evidence="8" key="1">
    <citation type="submission" date="2023-07" db="EMBL/GenBank/DDBJ databases">
        <authorList>
            <consortium name="AG Swart"/>
            <person name="Singh M."/>
            <person name="Singh A."/>
            <person name="Seah K."/>
            <person name="Emmerich C."/>
        </authorList>
    </citation>
    <scope>NUCLEOTIDE SEQUENCE</scope>
    <source>
        <strain evidence="8">DP1</strain>
    </source>
</reference>
<feature type="compositionally biased region" description="Polar residues" evidence="6">
    <location>
        <begin position="124"/>
        <end position="156"/>
    </location>
</feature>
<dbReference type="InterPro" id="IPR002110">
    <property type="entry name" value="Ankyrin_rpt"/>
</dbReference>
<evidence type="ECO:0000256" key="3">
    <source>
        <dbReference type="ARBA" id="ARBA00023117"/>
    </source>
</evidence>
<feature type="compositionally biased region" description="Polar residues" evidence="6">
    <location>
        <begin position="177"/>
        <end position="187"/>
    </location>
</feature>
<dbReference type="InterPro" id="IPR001487">
    <property type="entry name" value="Bromodomain"/>
</dbReference>
<evidence type="ECO:0000256" key="5">
    <source>
        <dbReference type="PROSITE-ProRule" id="PRU00035"/>
    </source>
</evidence>
<dbReference type="CDD" id="cd04369">
    <property type="entry name" value="Bromodomain"/>
    <property type="match status" value="1"/>
</dbReference>
<gene>
    <name evidence="8" type="ORF">ECRASSUSDP1_LOCUS3282</name>
</gene>
<feature type="compositionally biased region" description="Low complexity" evidence="6">
    <location>
        <begin position="38"/>
        <end position="49"/>
    </location>
</feature>
<accession>A0AAD1X931</accession>